<keyword evidence="2 5" id="KW-0732">Signal</keyword>
<evidence type="ECO:0000256" key="2">
    <source>
        <dbReference type="ARBA" id="ARBA00022729"/>
    </source>
</evidence>
<dbReference type="Pfam" id="PF17189">
    <property type="entry name" value="Glyco_hydro_30C"/>
    <property type="match status" value="1"/>
</dbReference>
<dbReference type="OrthoDB" id="9806701at2"/>
<evidence type="ECO:0000256" key="4">
    <source>
        <dbReference type="RuleBase" id="RU361188"/>
    </source>
</evidence>
<dbReference type="AlphaFoldDB" id="A0A437MZB5"/>
<feature type="chain" id="PRO_5019398948" evidence="5">
    <location>
        <begin position="22"/>
        <end position="459"/>
    </location>
</feature>
<keyword evidence="3 4" id="KW-0378">Hydrolase</keyword>
<proteinExistence type="inferred from homology"/>
<comment type="caution">
    <text evidence="8">The sequence shown here is derived from an EMBL/GenBank/DDBJ whole genome shotgun (WGS) entry which is preliminary data.</text>
</comment>
<dbReference type="InterPro" id="IPR013780">
    <property type="entry name" value="Glyco_hydro_b"/>
</dbReference>
<organism evidence="8 9">
    <name type="scientific">Mucilaginibacter limnophilus</name>
    <dbReference type="NCBI Taxonomy" id="1932778"/>
    <lineage>
        <taxon>Bacteria</taxon>
        <taxon>Pseudomonadati</taxon>
        <taxon>Bacteroidota</taxon>
        <taxon>Sphingobacteriia</taxon>
        <taxon>Sphingobacteriales</taxon>
        <taxon>Sphingobacteriaceae</taxon>
        <taxon>Mucilaginibacter</taxon>
    </lineage>
</organism>
<keyword evidence="4" id="KW-0326">Glycosidase</keyword>
<dbReference type="EMBL" id="SACK01000001">
    <property type="protein sequence ID" value="RVU03002.1"/>
    <property type="molecule type" value="Genomic_DNA"/>
</dbReference>
<evidence type="ECO:0000259" key="6">
    <source>
        <dbReference type="Pfam" id="PF02055"/>
    </source>
</evidence>
<dbReference type="Gene3D" id="3.20.20.80">
    <property type="entry name" value="Glycosidases"/>
    <property type="match status" value="1"/>
</dbReference>
<dbReference type="RefSeq" id="WP_127703367.1">
    <property type="nucleotide sequence ID" value="NZ_SACK01000001.1"/>
</dbReference>
<evidence type="ECO:0000259" key="7">
    <source>
        <dbReference type="Pfam" id="PF17189"/>
    </source>
</evidence>
<dbReference type="SUPFAM" id="SSF51011">
    <property type="entry name" value="Glycosyl hydrolase domain"/>
    <property type="match status" value="1"/>
</dbReference>
<sequence length="459" mass="50611">MKKHLLLLIFVSSLTPCLAQTAEMWLTTNDRSSLLKKQSASKFGSSDTTGKVLIKVFPDVKFQEIDGFGLALTGGSAQHINRMSAAERKKLLNELFGSAANGVSISYLRLSIGASDLNDHTFSYDDIPAGQTDTELKRFTLQEDEKDIIPVLKEILAINPTIKIMGSPWSAPVWMKTNSNIQGGMLKKAYYPVYAQYFVRYIQGMQKHGIVIDAVTVQNEPFNDGNTPSMQFFAKDEAAFIRDHLGPAFKKVGIKTKIILYDHNCDAPEYPISILNDNEAAKYIDGSGFHLYAGQITAMSKVYNAFPDKKLYFTEMMAVSRDGNFNTANPVARIVIGAMRNWSRNVILWNLAADKFNKPHTDNGGCTMCQGAVTIDGDKVEHNLAYYTIAHASKFVPTGSVRVESTDFTLPNVAFLTPGGKIVLIVANNNQDVTNFTVYCKGKTISSTLPAGSTATYVW</sequence>
<dbReference type="SUPFAM" id="SSF51445">
    <property type="entry name" value="(Trans)glycosidases"/>
    <property type="match status" value="1"/>
</dbReference>
<feature type="domain" description="Glycosyl hydrolase family 30 beta sandwich" evidence="7">
    <location>
        <begin position="399"/>
        <end position="457"/>
    </location>
</feature>
<dbReference type="GO" id="GO:0004348">
    <property type="term" value="F:glucosylceramidase activity"/>
    <property type="evidence" value="ECO:0007669"/>
    <property type="project" value="InterPro"/>
</dbReference>
<feature type="domain" description="Glycosyl hydrolase family 30 TIM-barrel" evidence="6">
    <location>
        <begin position="65"/>
        <end position="396"/>
    </location>
</feature>
<protein>
    <submittedName>
        <fullName evidence="8">Glucosylceramidase</fullName>
    </submittedName>
</protein>
<evidence type="ECO:0000256" key="3">
    <source>
        <dbReference type="ARBA" id="ARBA00022801"/>
    </source>
</evidence>
<feature type="signal peptide" evidence="5">
    <location>
        <begin position="1"/>
        <end position="21"/>
    </location>
</feature>
<name>A0A437MZB5_9SPHI</name>
<reference evidence="8 9" key="1">
    <citation type="submission" date="2019-01" db="EMBL/GenBank/DDBJ databases">
        <authorList>
            <person name="Chen W.-M."/>
        </authorList>
    </citation>
    <scope>NUCLEOTIDE SEQUENCE [LARGE SCALE GENOMIC DNA]</scope>
    <source>
        <strain evidence="8 9">YBJ-36</strain>
    </source>
</reference>
<gene>
    <name evidence="8" type="ORF">EOD41_03445</name>
</gene>
<evidence type="ECO:0000313" key="8">
    <source>
        <dbReference type="EMBL" id="RVU03002.1"/>
    </source>
</evidence>
<dbReference type="GO" id="GO:0006680">
    <property type="term" value="P:glucosylceramide catabolic process"/>
    <property type="evidence" value="ECO:0007669"/>
    <property type="project" value="TreeGrafter"/>
</dbReference>
<dbReference type="PANTHER" id="PTHR11069">
    <property type="entry name" value="GLUCOSYLCERAMIDASE"/>
    <property type="match status" value="1"/>
</dbReference>
<keyword evidence="9" id="KW-1185">Reference proteome</keyword>
<accession>A0A437MZB5</accession>
<dbReference type="InterPro" id="IPR017853">
    <property type="entry name" value="GH"/>
</dbReference>
<dbReference type="InterPro" id="IPR033453">
    <property type="entry name" value="Glyco_hydro_30_TIM-barrel"/>
</dbReference>
<dbReference type="InterPro" id="IPR001139">
    <property type="entry name" value="Glyco_hydro_30"/>
</dbReference>
<dbReference type="InterPro" id="IPR033452">
    <property type="entry name" value="GH30_C"/>
</dbReference>
<comment type="similarity">
    <text evidence="1 4">Belongs to the glycosyl hydrolase 30 family.</text>
</comment>
<dbReference type="PANTHER" id="PTHR11069:SF23">
    <property type="entry name" value="LYSOSOMAL ACID GLUCOSYLCERAMIDASE"/>
    <property type="match status" value="1"/>
</dbReference>
<evidence type="ECO:0000313" key="9">
    <source>
        <dbReference type="Proteomes" id="UP000282759"/>
    </source>
</evidence>
<dbReference type="Gene3D" id="2.60.40.1180">
    <property type="entry name" value="Golgi alpha-mannosidase II"/>
    <property type="match status" value="1"/>
</dbReference>
<dbReference type="Pfam" id="PF02055">
    <property type="entry name" value="Glyco_hydro_30"/>
    <property type="match status" value="1"/>
</dbReference>
<evidence type="ECO:0000256" key="1">
    <source>
        <dbReference type="ARBA" id="ARBA00005382"/>
    </source>
</evidence>
<dbReference type="GO" id="GO:0016020">
    <property type="term" value="C:membrane"/>
    <property type="evidence" value="ECO:0007669"/>
    <property type="project" value="GOC"/>
</dbReference>
<evidence type="ECO:0000256" key="5">
    <source>
        <dbReference type="SAM" id="SignalP"/>
    </source>
</evidence>
<dbReference type="Proteomes" id="UP000282759">
    <property type="component" value="Unassembled WGS sequence"/>
</dbReference>